<dbReference type="AlphaFoldDB" id="A0A2R6QUE7"/>
<evidence type="ECO:0000256" key="2">
    <source>
        <dbReference type="ARBA" id="ARBA00023015"/>
    </source>
</evidence>
<dbReference type="GO" id="GO:0005634">
    <property type="term" value="C:nucleus"/>
    <property type="evidence" value="ECO:0007669"/>
    <property type="project" value="UniProtKB-SubCell"/>
</dbReference>
<dbReference type="Gramene" id="PSS14741">
    <property type="protein sequence ID" value="PSS14741"/>
    <property type="gene ID" value="CEY00_Acc15308"/>
</dbReference>
<dbReference type="GO" id="GO:0006355">
    <property type="term" value="P:regulation of DNA-templated transcription"/>
    <property type="evidence" value="ECO:0007669"/>
    <property type="project" value="InterPro"/>
</dbReference>
<dbReference type="InterPro" id="IPR044660">
    <property type="entry name" value="IBH1-like"/>
</dbReference>
<evidence type="ECO:0000313" key="6">
    <source>
        <dbReference type="EMBL" id="PSS14741.1"/>
    </source>
</evidence>
<reference evidence="6 7" key="1">
    <citation type="submission" date="2017-07" db="EMBL/GenBank/DDBJ databases">
        <title>An improved, manually edited Actinidia chinensis var. chinensis (kiwifruit) genome highlights the challenges associated with draft genomes and gene prediction in plants.</title>
        <authorList>
            <person name="Pilkington S."/>
            <person name="Crowhurst R."/>
            <person name="Hilario E."/>
            <person name="Nardozza S."/>
            <person name="Fraser L."/>
            <person name="Peng Y."/>
            <person name="Gunaseelan K."/>
            <person name="Simpson R."/>
            <person name="Tahir J."/>
            <person name="Deroles S."/>
            <person name="Templeton K."/>
            <person name="Luo Z."/>
            <person name="Davy M."/>
            <person name="Cheng C."/>
            <person name="Mcneilage M."/>
            <person name="Scaglione D."/>
            <person name="Liu Y."/>
            <person name="Zhang Q."/>
            <person name="Datson P."/>
            <person name="De Silva N."/>
            <person name="Gardiner S."/>
            <person name="Bassett H."/>
            <person name="Chagne D."/>
            <person name="Mccallum J."/>
            <person name="Dzierzon H."/>
            <person name="Deng C."/>
            <person name="Wang Y.-Y."/>
            <person name="Barron N."/>
            <person name="Manako K."/>
            <person name="Bowen J."/>
            <person name="Foster T."/>
            <person name="Erridge Z."/>
            <person name="Tiffin H."/>
            <person name="Waite C."/>
            <person name="Davies K."/>
            <person name="Grierson E."/>
            <person name="Laing W."/>
            <person name="Kirk R."/>
            <person name="Chen X."/>
            <person name="Wood M."/>
            <person name="Montefiori M."/>
            <person name="Brummell D."/>
            <person name="Schwinn K."/>
            <person name="Catanach A."/>
            <person name="Fullerton C."/>
            <person name="Li D."/>
            <person name="Meiyalaghan S."/>
            <person name="Nieuwenhuizen N."/>
            <person name="Read N."/>
            <person name="Prakash R."/>
            <person name="Hunter D."/>
            <person name="Zhang H."/>
            <person name="Mckenzie M."/>
            <person name="Knabel M."/>
            <person name="Harris A."/>
            <person name="Allan A."/>
            <person name="Chen A."/>
            <person name="Janssen B."/>
            <person name="Plunkett B."/>
            <person name="Dwamena C."/>
            <person name="Voogd C."/>
            <person name="Leif D."/>
            <person name="Lafferty D."/>
            <person name="Souleyre E."/>
            <person name="Varkonyi-Gasic E."/>
            <person name="Gambi F."/>
            <person name="Hanley J."/>
            <person name="Yao J.-L."/>
            <person name="Cheung J."/>
            <person name="David K."/>
            <person name="Warren B."/>
            <person name="Marsh K."/>
            <person name="Snowden K."/>
            <person name="Lin-Wang K."/>
            <person name="Brian L."/>
            <person name="Martinez-Sanchez M."/>
            <person name="Wang M."/>
            <person name="Ileperuma N."/>
            <person name="Macnee N."/>
            <person name="Campin R."/>
            <person name="Mcatee P."/>
            <person name="Drummond R."/>
            <person name="Espley R."/>
            <person name="Ireland H."/>
            <person name="Wu R."/>
            <person name="Atkinson R."/>
            <person name="Karunairetnam S."/>
            <person name="Bulley S."/>
            <person name="Chunkath S."/>
            <person name="Hanley Z."/>
            <person name="Storey R."/>
            <person name="Thrimawithana A."/>
            <person name="Thomson S."/>
            <person name="David C."/>
            <person name="Testolin R."/>
        </authorList>
    </citation>
    <scope>NUCLEOTIDE SEQUENCE [LARGE SCALE GENOMIC DNA]</scope>
    <source>
        <strain evidence="7">cv. Red5</strain>
        <tissue evidence="6">Young leaf</tissue>
    </source>
</reference>
<keyword evidence="7" id="KW-1185">Reference proteome</keyword>
<feature type="region of interest" description="Disordered" evidence="5">
    <location>
        <begin position="23"/>
        <end position="44"/>
    </location>
</feature>
<keyword evidence="4" id="KW-0539">Nucleus</keyword>
<gene>
    <name evidence="6" type="ORF">CEY00_Acc15308</name>
</gene>
<evidence type="ECO:0000256" key="4">
    <source>
        <dbReference type="ARBA" id="ARBA00023242"/>
    </source>
</evidence>
<proteinExistence type="predicted"/>
<evidence type="ECO:0000313" key="7">
    <source>
        <dbReference type="Proteomes" id="UP000241394"/>
    </source>
</evidence>
<dbReference type="OMA" id="GHEGRCH"/>
<name>A0A2R6QUE7_ACTCC</name>
<dbReference type="InterPro" id="IPR044549">
    <property type="entry name" value="bHLH_AtIBH1-like"/>
</dbReference>
<dbReference type="FunCoup" id="A0A2R6QUE7">
    <property type="interactions" value="61"/>
</dbReference>
<dbReference type="EMBL" id="NKQK01000013">
    <property type="protein sequence ID" value="PSS14741.1"/>
    <property type="molecule type" value="Genomic_DNA"/>
</dbReference>
<comment type="caution">
    <text evidence="6">The sequence shown here is derived from an EMBL/GenBank/DDBJ whole genome shotgun (WGS) entry which is preliminary data.</text>
</comment>
<dbReference type="Proteomes" id="UP000241394">
    <property type="component" value="Chromosome LG13"/>
</dbReference>
<comment type="subcellular location">
    <subcellularLocation>
        <location evidence="1">Nucleus</location>
    </subcellularLocation>
</comment>
<dbReference type="CDD" id="cd11444">
    <property type="entry name" value="bHLH_AtIBH1_like"/>
    <property type="match status" value="1"/>
</dbReference>
<protein>
    <submittedName>
        <fullName evidence="6">Transcription factor like</fullName>
    </submittedName>
</protein>
<dbReference type="PANTHER" id="PTHR33124">
    <property type="entry name" value="TRANSCRIPTION FACTOR IBH1-LIKE 1"/>
    <property type="match status" value="1"/>
</dbReference>
<sequence>MGSSSQHFFVALDWVGHEGRCHSSGPLASEAQGRKQRAKKGLRMRTRSRRILMTRSAGRFEGCRRPMEKKVRTLRNLIPNSESMGLDELFREAAMHIRSLQMRVKAMQVMVDVLEGSDQ</sequence>
<dbReference type="InParanoid" id="A0A2R6QUE7"/>
<accession>A0A2R6QUE7</accession>
<dbReference type="PANTHER" id="PTHR33124:SF39">
    <property type="entry name" value="TRANSCRIPTION FACTOR UPBEAT1"/>
    <property type="match status" value="1"/>
</dbReference>
<evidence type="ECO:0000256" key="1">
    <source>
        <dbReference type="ARBA" id="ARBA00004123"/>
    </source>
</evidence>
<evidence type="ECO:0000256" key="3">
    <source>
        <dbReference type="ARBA" id="ARBA00023163"/>
    </source>
</evidence>
<evidence type="ECO:0000256" key="5">
    <source>
        <dbReference type="SAM" id="MobiDB-lite"/>
    </source>
</evidence>
<dbReference type="OrthoDB" id="1935502at2759"/>
<reference evidence="7" key="2">
    <citation type="journal article" date="2018" name="BMC Genomics">
        <title>A manually annotated Actinidia chinensis var. chinensis (kiwifruit) genome highlights the challenges associated with draft genomes and gene prediction in plants.</title>
        <authorList>
            <person name="Pilkington S.M."/>
            <person name="Crowhurst R."/>
            <person name="Hilario E."/>
            <person name="Nardozza S."/>
            <person name="Fraser L."/>
            <person name="Peng Y."/>
            <person name="Gunaseelan K."/>
            <person name="Simpson R."/>
            <person name="Tahir J."/>
            <person name="Deroles S.C."/>
            <person name="Templeton K."/>
            <person name="Luo Z."/>
            <person name="Davy M."/>
            <person name="Cheng C."/>
            <person name="McNeilage M."/>
            <person name="Scaglione D."/>
            <person name="Liu Y."/>
            <person name="Zhang Q."/>
            <person name="Datson P."/>
            <person name="De Silva N."/>
            <person name="Gardiner S.E."/>
            <person name="Bassett H."/>
            <person name="Chagne D."/>
            <person name="McCallum J."/>
            <person name="Dzierzon H."/>
            <person name="Deng C."/>
            <person name="Wang Y.Y."/>
            <person name="Barron L."/>
            <person name="Manako K."/>
            <person name="Bowen J."/>
            <person name="Foster T.M."/>
            <person name="Erridge Z.A."/>
            <person name="Tiffin H."/>
            <person name="Waite C.N."/>
            <person name="Davies K.M."/>
            <person name="Grierson E.P."/>
            <person name="Laing W.A."/>
            <person name="Kirk R."/>
            <person name="Chen X."/>
            <person name="Wood M."/>
            <person name="Montefiori M."/>
            <person name="Brummell D.A."/>
            <person name="Schwinn K.E."/>
            <person name="Catanach A."/>
            <person name="Fullerton C."/>
            <person name="Li D."/>
            <person name="Meiyalaghan S."/>
            <person name="Nieuwenhuizen N."/>
            <person name="Read N."/>
            <person name="Prakash R."/>
            <person name="Hunter D."/>
            <person name="Zhang H."/>
            <person name="McKenzie M."/>
            <person name="Knabel M."/>
            <person name="Harris A."/>
            <person name="Allan A.C."/>
            <person name="Gleave A."/>
            <person name="Chen A."/>
            <person name="Janssen B.J."/>
            <person name="Plunkett B."/>
            <person name="Ampomah-Dwamena C."/>
            <person name="Voogd C."/>
            <person name="Leif D."/>
            <person name="Lafferty D."/>
            <person name="Souleyre E.J.F."/>
            <person name="Varkonyi-Gasic E."/>
            <person name="Gambi F."/>
            <person name="Hanley J."/>
            <person name="Yao J.L."/>
            <person name="Cheung J."/>
            <person name="David K.M."/>
            <person name="Warren B."/>
            <person name="Marsh K."/>
            <person name="Snowden K.C."/>
            <person name="Lin-Wang K."/>
            <person name="Brian L."/>
            <person name="Martinez-Sanchez M."/>
            <person name="Wang M."/>
            <person name="Ileperuma N."/>
            <person name="Macnee N."/>
            <person name="Campin R."/>
            <person name="McAtee P."/>
            <person name="Drummond R.S.M."/>
            <person name="Espley R.V."/>
            <person name="Ireland H.S."/>
            <person name="Wu R."/>
            <person name="Atkinson R.G."/>
            <person name="Karunairetnam S."/>
            <person name="Bulley S."/>
            <person name="Chunkath S."/>
            <person name="Hanley Z."/>
            <person name="Storey R."/>
            <person name="Thrimawithana A.H."/>
            <person name="Thomson S."/>
            <person name="David C."/>
            <person name="Testolin R."/>
            <person name="Huang H."/>
            <person name="Hellens R.P."/>
            <person name="Schaffer R.J."/>
        </authorList>
    </citation>
    <scope>NUCLEOTIDE SEQUENCE [LARGE SCALE GENOMIC DNA]</scope>
    <source>
        <strain evidence="7">cv. Red5</strain>
    </source>
</reference>
<keyword evidence="2" id="KW-0805">Transcription regulation</keyword>
<feature type="compositionally biased region" description="Basic residues" evidence="5">
    <location>
        <begin position="34"/>
        <end position="44"/>
    </location>
</feature>
<organism evidence="6 7">
    <name type="scientific">Actinidia chinensis var. chinensis</name>
    <name type="common">Chinese soft-hair kiwi</name>
    <dbReference type="NCBI Taxonomy" id="1590841"/>
    <lineage>
        <taxon>Eukaryota</taxon>
        <taxon>Viridiplantae</taxon>
        <taxon>Streptophyta</taxon>
        <taxon>Embryophyta</taxon>
        <taxon>Tracheophyta</taxon>
        <taxon>Spermatophyta</taxon>
        <taxon>Magnoliopsida</taxon>
        <taxon>eudicotyledons</taxon>
        <taxon>Gunneridae</taxon>
        <taxon>Pentapetalae</taxon>
        <taxon>asterids</taxon>
        <taxon>Ericales</taxon>
        <taxon>Actinidiaceae</taxon>
        <taxon>Actinidia</taxon>
    </lineage>
</organism>
<keyword evidence="3" id="KW-0804">Transcription</keyword>